<gene>
    <name evidence="1" type="ORF">K2173_004580</name>
</gene>
<dbReference type="AlphaFoldDB" id="A0AAV8T637"/>
<evidence type="ECO:0000313" key="1">
    <source>
        <dbReference type="EMBL" id="KAJ8761769.1"/>
    </source>
</evidence>
<reference evidence="1 2" key="1">
    <citation type="submission" date="2021-09" db="EMBL/GenBank/DDBJ databases">
        <title>Genomic insights and catalytic innovation underlie evolution of tropane alkaloids biosynthesis.</title>
        <authorList>
            <person name="Wang Y.-J."/>
            <person name="Tian T."/>
            <person name="Huang J.-P."/>
            <person name="Huang S.-X."/>
        </authorList>
    </citation>
    <scope>NUCLEOTIDE SEQUENCE [LARGE SCALE GENOMIC DNA]</scope>
    <source>
        <strain evidence="1">KIB-2018</strain>
        <tissue evidence="1">Leaf</tissue>
    </source>
</reference>
<protein>
    <submittedName>
        <fullName evidence="1">Uncharacterized protein</fullName>
    </submittedName>
</protein>
<keyword evidence="2" id="KW-1185">Reference proteome</keyword>
<comment type="caution">
    <text evidence="1">The sequence shown here is derived from an EMBL/GenBank/DDBJ whole genome shotgun (WGS) entry which is preliminary data.</text>
</comment>
<dbReference type="Proteomes" id="UP001159364">
    <property type="component" value="Linkage Group LG06"/>
</dbReference>
<accession>A0AAV8T637</accession>
<organism evidence="1 2">
    <name type="scientific">Erythroxylum novogranatense</name>
    <dbReference type="NCBI Taxonomy" id="1862640"/>
    <lineage>
        <taxon>Eukaryota</taxon>
        <taxon>Viridiplantae</taxon>
        <taxon>Streptophyta</taxon>
        <taxon>Embryophyta</taxon>
        <taxon>Tracheophyta</taxon>
        <taxon>Spermatophyta</taxon>
        <taxon>Magnoliopsida</taxon>
        <taxon>eudicotyledons</taxon>
        <taxon>Gunneridae</taxon>
        <taxon>Pentapetalae</taxon>
        <taxon>rosids</taxon>
        <taxon>fabids</taxon>
        <taxon>Malpighiales</taxon>
        <taxon>Erythroxylaceae</taxon>
        <taxon>Erythroxylum</taxon>
    </lineage>
</organism>
<proteinExistence type="predicted"/>
<dbReference type="InterPro" id="IPR025322">
    <property type="entry name" value="PADRE_dom"/>
</dbReference>
<evidence type="ECO:0000313" key="2">
    <source>
        <dbReference type="Proteomes" id="UP001159364"/>
    </source>
</evidence>
<dbReference type="PANTHER" id="PTHR33052">
    <property type="entry name" value="DUF4228 DOMAIN PROTEIN-RELATED"/>
    <property type="match status" value="1"/>
</dbReference>
<sequence length="192" mass="21151">MGNQITCCSLSNPCVLPISISKSTTVIFPTGEVRLLHKLTKAAELMMEAPNFFIINAKSLKVGARFCCLNAEDDLQRASVYVMFPMQRKNSLVTADDLGAHFLTANSIAKRVLCTGNIKVQPESTSGEASQEAIARVSASVPRLSLDGVEELATPEFLLRRSMTRSKKPLLETIVEERTKPFKVSQKRQFST</sequence>
<name>A0AAV8T637_9ROSI</name>
<dbReference type="Pfam" id="PF14009">
    <property type="entry name" value="PADRE"/>
    <property type="match status" value="1"/>
</dbReference>
<dbReference type="EMBL" id="JAIWQS010000006">
    <property type="protein sequence ID" value="KAJ8761769.1"/>
    <property type="molecule type" value="Genomic_DNA"/>
</dbReference>